<dbReference type="InterPro" id="IPR014123">
    <property type="entry name" value="Superoxide_dismutase_Ni-type"/>
</dbReference>
<evidence type="ECO:0000313" key="3">
    <source>
        <dbReference type="Proteomes" id="UP001499988"/>
    </source>
</evidence>
<dbReference type="InterPro" id="IPR036502">
    <property type="entry name" value="NiSOD_sf"/>
</dbReference>
<feature type="chain" id="PRO_5047319913" evidence="1">
    <location>
        <begin position="27"/>
        <end position="150"/>
    </location>
</feature>
<accession>A0ABP9ES91</accession>
<evidence type="ECO:0000256" key="1">
    <source>
        <dbReference type="SAM" id="SignalP"/>
    </source>
</evidence>
<dbReference type="Proteomes" id="UP001499988">
    <property type="component" value="Unassembled WGS sequence"/>
</dbReference>
<name>A0ABP9ES91_9GAMM</name>
<dbReference type="Gene3D" id="1.20.120.400">
    <property type="entry name" value="Nickel-containing superoxide dismutase"/>
    <property type="match status" value="1"/>
</dbReference>
<organism evidence="2 3">
    <name type="scientific">Ferrimonas pelagia</name>
    <dbReference type="NCBI Taxonomy" id="1177826"/>
    <lineage>
        <taxon>Bacteria</taxon>
        <taxon>Pseudomonadati</taxon>
        <taxon>Pseudomonadota</taxon>
        <taxon>Gammaproteobacteria</taxon>
        <taxon>Alteromonadales</taxon>
        <taxon>Ferrimonadaceae</taxon>
        <taxon>Ferrimonas</taxon>
    </lineage>
</organism>
<dbReference type="RefSeq" id="WP_345335178.1">
    <property type="nucleotide sequence ID" value="NZ_BAABJZ010000063.1"/>
</dbReference>
<comment type="caution">
    <text evidence="2">The sequence shown here is derived from an EMBL/GenBank/DDBJ whole genome shotgun (WGS) entry which is preliminary data.</text>
</comment>
<proteinExistence type="predicted"/>
<sequence length="150" mass="16727">MTARLRTFLPVLGLLMVALASPSALAHCQVPCGIYDDGARVKAMMEDATTIEKAITEMNALAGKKDVQSQNQFTRWVMNKESHASHIITVMAEYFLAQRVKPGEDYEKKLKEHHAVILAAMKAKQSSDMNAVKALNEAIAKLTQYYHIHQ</sequence>
<protein>
    <submittedName>
        <fullName evidence="2">Superoxide dismutase [Ni]</fullName>
    </submittedName>
</protein>
<keyword evidence="1" id="KW-0732">Signal</keyword>
<dbReference type="Pfam" id="PF09055">
    <property type="entry name" value="Sod_Ni"/>
    <property type="match status" value="1"/>
</dbReference>
<dbReference type="EMBL" id="BAABJZ010000063">
    <property type="protein sequence ID" value="GAA4886171.1"/>
    <property type="molecule type" value="Genomic_DNA"/>
</dbReference>
<reference evidence="3" key="1">
    <citation type="journal article" date="2019" name="Int. J. Syst. Evol. Microbiol.">
        <title>The Global Catalogue of Microorganisms (GCM) 10K type strain sequencing project: providing services to taxonomists for standard genome sequencing and annotation.</title>
        <authorList>
            <consortium name="The Broad Institute Genomics Platform"/>
            <consortium name="The Broad Institute Genome Sequencing Center for Infectious Disease"/>
            <person name="Wu L."/>
            <person name="Ma J."/>
        </authorList>
    </citation>
    <scope>NUCLEOTIDE SEQUENCE [LARGE SCALE GENOMIC DNA]</scope>
    <source>
        <strain evidence="3">JCM 18401</strain>
    </source>
</reference>
<dbReference type="SUPFAM" id="SSF109770">
    <property type="entry name" value="Nickel-containing superoxide dismutase, NiSOD"/>
    <property type="match status" value="1"/>
</dbReference>
<evidence type="ECO:0000313" key="2">
    <source>
        <dbReference type="EMBL" id="GAA4886171.1"/>
    </source>
</evidence>
<feature type="signal peptide" evidence="1">
    <location>
        <begin position="1"/>
        <end position="26"/>
    </location>
</feature>
<keyword evidence="3" id="KW-1185">Reference proteome</keyword>
<gene>
    <name evidence="2" type="ORF">GCM10023333_19420</name>
</gene>